<dbReference type="Proteomes" id="UP000887566">
    <property type="component" value="Unplaced"/>
</dbReference>
<dbReference type="Gene3D" id="1.10.220.160">
    <property type="match status" value="1"/>
</dbReference>
<evidence type="ECO:0000256" key="4">
    <source>
        <dbReference type="PROSITE-ProRule" id="PRU00134"/>
    </source>
</evidence>
<feature type="domain" description="MYND-type" evidence="5">
    <location>
        <begin position="60"/>
        <end position="102"/>
    </location>
</feature>
<evidence type="ECO:0000313" key="6">
    <source>
        <dbReference type="Proteomes" id="UP000887566"/>
    </source>
</evidence>
<dbReference type="SUPFAM" id="SSF82199">
    <property type="entry name" value="SET domain"/>
    <property type="match status" value="1"/>
</dbReference>
<accession>A0A914VJW6</accession>
<dbReference type="PROSITE" id="PS01360">
    <property type="entry name" value="ZF_MYND_1"/>
    <property type="match status" value="1"/>
</dbReference>
<dbReference type="WBParaSite" id="PSAMB.scaffold212size65312.g3314.t1">
    <property type="protein sequence ID" value="PSAMB.scaffold212size65312.g3314.t1"/>
    <property type="gene ID" value="PSAMB.scaffold212size65312.g3314"/>
</dbReference>
<keyword evidence="1" id="KW-0479">Metal-binding</keyword>
<dbReference type="Pfam" id="PF01753">
    <property type="entry name" value="zf-MYND"/>
    <property type="match status" value="1"/>
</dbReference>
<evidence type="ECO:0000256" key="3">
    <source>
        <dbReference type="ARBA" id="ARBA00022833"/>
    </source>
</evidence>
<dbReference type="AlphaFoldDB" id="A0A914VJW6"/>
<evidence type="ECO:0000259" key="5">
    <source>
        <dbReference type="PROSITE" id="PS50865"/>
    </source>
</evidence>
<sequence>MWVVGVEEHLPITKRFSHPFEEVVFNFLSQRYKLNEVGLPLFNEWPYAYVLHENKASSYCHYCLKSKWSNQAELITCSRCHFAFYCNQECQLLAHDDHKDECKCMERCEGFIPSRKARIIARMIFKMNENYVPDCHLPEILQKRRFSDLMNHKEEIVNDSRRTKEFRNICNELDEYLFPEHWVGDEVLLDIYGKVTVNSFSILIREISIALGLYIGTSILDHSCDPDVFATFNGPRIIIRPFKPGVERKPLKDLRIGYFGTFVATRERQTLSSSRYYFNCDCALCKDKLRDLEMHSIKCEHCSGVAIFDEKADADSTAICQTCKKTTDGTKAKALMKEMEIVLEQLGANPDAVKEWHNLKSIPEDLKALDEQSRALLSEINVYSSSLSVKLQGMCNVAKLSAEAYDYCLRALKAPQHFLHVNHPLRLLQTKSAGIVKTEHPSTVEEGIELLKEAEKGYRFVGDDARAQECRSVVNAIQEDMINIENNNSTK</sequence>
<evidence type="ECO:0000256" key="1">
    <source>
        <dbReference type="ARBA" id="ARBA00022723"/>
    </source>
</evidence>
<reference evidence="7" key="1">
    <citation type="submission" date="2022-11" db="UniProtKB">
        <authorList>
            <consortium name="WormBaseParasite"/>
        </authorList>
    </citation>
    <scope>IDENTIFICATION</scope>
</reference>
<dbReference type="Gene3D" id="6.10.140.2220">
    <property type="match status" value="1"/>
</dbReference>
<dbReference type="SUPFAM" id="SSF144232">
    <property type="entry name" value="HIT/MYND zinc finger-like"/>
    <property type="match status" value="1"/>
</dbReference>
<dbReference type="Gene3D" id="2.170.270.10">
    <property type="entry name" value="SET domain"/>
    <property type="match status" value="1"/>
</dbReference>
<keyword evidence="2 4" id="KW-0863">Zinc-finger</keyword>
<evidence type="ECO:0000313" key="7">
    <source>
        <dbReference type="WBParaSite" id="PSAMB.scaffold212size65312.g3314.t1"/>
    </source>
</evidence>
<dbReference type="InterPro" id="IPR050869">
    <property type="entry name" value="H3K4_H4K5_MeTrfase"/>
</dbReference>
<proteinExistence type="predicted"/>
<dbReference type="InterPro" id="IPR046341">
    <property type="entry name" value="SET_dom_sf"/>
</dbReference>
<keyword evidence="6" id="KW-1185">Reference proteome</keyword>
<dbReference type="GO" id="GO:0008270">
    <property type="term" value="F:zinc ion binding"/>
    <property type="evidence" value="ECO:0007669"/>
    <property type="project" value="UniProtKB-KW"/>
</dbReference>
<dbReference type="GO" id="GO:0005634">
    <property type="term" value="C:nucleus"/>
    <property type="evidence" value="ECO:0007669"/>
    <property type="project" value="TreeGrafter"/>
</dbReference>
<organism evidence="6 7">
    <name type="scientific">Plectus sambesii</name>
    <dbReference type="NCBI Taxonomy" id="2011161"/>
    <lineage>
        <taxon>Eukaryota</taxon>
        <taxon>Metazoa</taxon>
        <taxon>Ecdysozoa</taxon>
        <taxon>Nematoda</taxon>
        <taxon>Chromadorea</taxon>
        <taxon>Plectida</taxon>
        <taxon>Plectina</taxon>
        <taxon>Plectoidea</taxon>
        <taxon>Plectidae</taxon>
        <taxon>Plectus</taxon>
    </lineage>
</organism>
<protein>
    <submittedName>
        <fullName evidence="7">MYND-type domain-containing protein</fullName>
    </submittedName>
</protein>
<evidence type="ECO:0000256" key="2">
    <source>
        <dbReference type="ARBA" id="ARBA00022771"/>
    </source>
</evidence>
<dbReference type="PROSITE" id="PS50865">
    <property type="entry name" value="ZF_MYND_2"/>
    <property type="match status" value="1"/>
</dbReference>
<dbReference type="PANTHER" id="PTHR12197:SF251">
    <property type="entry name" value="EG:BACR7C10.4 PROTEIN"/>
    <property type="match status" value="1"/>
</dbReference>
<dbReference type="PANTHER" id="PTHR12197">
    <property type="entry name" value="HISTONE-LYSINE N-METHYLTRANSFERASE SMYD"/>
    <property type="match status" value="1"/>
</dbReference>
<dbReference type="InterPro" id="IPR002893">
    <property type="entry name" value="Znf_MYND"/>
</dbReference>
<name>A0A914VJW6_9BILA</name>
<keyword evidence="3" id="KW-0862">Zinc</keyword>